<sequence length="151" mass="16499">MLKSKGSTAREKQVDMIGQVPPEALLLAIEAAEAGPQISDLEDAPLLQNWFFIKREGDAIRAEGDLSGHPTISDPWVTTSPVIGFHYDFGTSKGWLRSFSRWYRLGAVCEVVGDIPGPEGAVGRALAATAARLETHRNIWREGAQRKCITP</sequence>
<name>A0ABZ1E3U4_9RHOB</name>
<evidence type="ECO:0000313" key="2">
    <source>
        <dbReference type="Proteomes" id="UP001623290"/>
    </source>
</evidence>
<dbReference type="InterPro" id="IPR046574">
    <property type="entry name" value="DUF6634"/>
</dbReference>
<reference evidence="1 2" key="1">
    <citation type="submission" date="2023-09" db="EMBL/GenBank/DDBJ databases">
        <title>Thioclava shenzhenensis sp. nov., a multidrug resistant bacteria-antagonizing species isolated from coastal seawater.</title>
        <authorList>
            <person name="Long M."/>
        </authorList>
    </citation>
    <scope>NUCLEOTIDE SEQUENCE [LARGE SCALE GENOMIC DNA]</scope>
    <source>
        <strain evidence="1 2">FTW29</strain>
    </source>
</reference>
<dbReference type="Proteomes" id="UP001623290">
    <property type="component" value="Chromosome"/>
</dbReference>
<evidence type="ECO:0000313" key="1">
    <source>
        <dbReference type="EMBL" id="WRY34764.1"/>
    </source>
</evidence>
<protein>
    <submittedName>
        <fullName evidence="1">Uncharacterized protein</fullName>
    </submittedName>
</protein>
<gene>
    <name evidence="1" type="ORF">RPE78_05600</name>
</gene>
<keyword evidence="2" id="KW-1185">Reference proteome</keyword>
<dbReference type="RefSeq" id="WP_406721458.1">
    <property type="nucleotide sequence ID" value="NZ_CP135443.1"/>
</dbReference>
<accession>A0ABZ1E3U4</accession>
<proteinExistence type="predicted"/>
<dbReference type="Pfam" id="PF20339">
    <property type="entry name" value="DUF6634"/>
    <property type="match status" value="1"/>
</dbReference>
<organism evidence="1 2">
    <name type="scientific">Thioclava litoralis</name>
    <dbReference type="NCBI Taxonomy" id="3076557"/>
    <lineage>
        <taxon>Bacteria</taxon>
        <taxon>Pseudomonadati</taxon>
        <taxon>Pseudomonadota</taxon>
        <taxon>Alphaproteobacteria</taxon>
        <taxon>Rhodobacterales</taxon>
        <taxon>Paracoccaceae</taxon>
        <taxon>Thioclava</taxon>
    </lineage>
</organism>
<dbReference type="EMBL" id="CP135443">
    <property type="protein sequence ID" value="WRY34764.1"/>
    <property type="molecule type" value="Genomic_DNA"/>
</dbReference>